<evidence type="ECO:0000256" key="1">
    <source>
        <dbReference type="SAM" id="Phobius"/>
    </source>
</evidence>
<dbReference type="RefSeq" id="XP_066070227.1">
    <property type="nucleotide sequence ID" value="XM_066214130.1"/>
</dbReference>
<gene>
    <name evidence="2" type="ORF">L203_104752</name>
</gene>
<dbReference type="AlphaFoldDB" id="A0AAJ8JW20"/>
<sequence>MKDIEMESVLILRTSLPPFHHQQHVCANRLALLPFLLFIYSEYIYYIIISVLFLFDLNYENLLGGSLRLLYLAHQR</sequence>
<reference evidence="2" key="3">
    <citation type="submission" date="2024-01" db="EMBL/GenBank/DDBJ databases">
        <authorList>
            <person name="Coelho M.A."/>
            <person name="David-Palma M."/>
            <person name="Shea T."/>
            <person name="Sun S."/>
            <person name="Cuomo C.A."/>
            <person name="Heitman J."/>
        </authorList>
    </citation>
    <scope>NUCLEOTIDE SEQUENCE</scope>
    <source>
        <strain evidence="2">CBS 7841</strain>
    </source>
</reference>
<accession>A0AAJ8JW20</accession>
<organism evidence="2 3">
    <name type="scientific">Cryptococcus depauperatus CBS 7841</name>
    <dbReference type="NCBI Taxonomy" id="1295531"/>
    <lineage>
        <taxon>Eukaryota</taxon>
        <taxon>Fungi</taxon>
        <taxon>Dikarya</taxon>
        <taxon>Basidiomycota</taxon>
        <taxon>Agaricomycotina</taxon>
        <taxon>Tremellomycetes</taxon>
        <taxon>Tremellales</taxon>
        <taxon>Cryptococcaceae</taxon>
        <taxon>Cryptococcus</taxon>
    </lineage>
</organism>
<proteinExistence type="predicted"/>
<name>A0AAJ8JW20_9TREE</name>
<dbReference type="KEGG" id="cdep:91088962"/>
<keyword evidence="1" id="KW-0472">Membrane</keyword>
<dbReference type="EMBL" id="CP143789">
    <property type="protein sequence ID" value="WVN89527.1"/>
    <property type="molecule type" value="Genomic_DNA"/>
</dbReference>
<dbReference type="Proteomes" id="UP000094043">
    <property type="component" value="Chromosome 6"/>
</dbReference>
<evidence type="ECO:0000313" key="2">
    <source>
        <dbReference type="EMBL" id="WVN89527.1"/>
    </source>
</evidence>
<reference evidence="2" key="2">
    <citation type="journal article" date="2022" name="Elife">
        <title>Obligate sexual reproduction of a homothallic fungus closely related to the Cryptococcus pathogenic species complex.</title>
        <authorList>
            <person name="Passer A.R."/>
            <person name="Clancey S.A."/>
            <person name="Shea T."/>
            <person name="David-Palma M."/>
            <person name="Averette A.F."/>
            <person name="Boekhout T."/>
            <person name="Porcel B.M."/>
            <person name="Nowrousian M."/>
            <person name="Cuomo C.A."/>
            <person name="Sun S."/>
            <person name="Heitman J."/>
            <person name="Coelho M.A."/>
        </authorList>
    </citation>
    <scope>NUCLEOTIDE SEQUENCE</scope>
    <source>
        <strain evidence="2">CBS 7841</strain>
    </source>
</reference>
<reference evidence="2" key="1">
    <citation type="submission" date="2016-06" db="EMBL/GenBank/DDBJ databases">
        <authorList>
            <person name="Cuomo C."/>
            <person name="Litvintseva A."/>
            <person name="Heitman J."/>
            <person name="Chen Y."/>
            <person name="Sun S."/>
            <person name="Springer D."/>
            <person name="Dromer F."/>
            <person name="Young S."/>
            <person name="Zeng Q."/>
            <person name="Chapman S."/>
            <person name="Gujja S."/>
            <person name="Saif S."/>
            <person name="Birren B."/>
        </authorList>
    </citation>
    <scope>NUCLEOTIDE SEQUENCE</scope>
    <source>
        <strain evidence="2">CBS 7841</strain>
    </source>
</reference>
<dbReference type="GeneID" id="91088962"/>
<evidence type="ECO:0000313" key="3">
    <source>
        <dbReference type="Proteomes" id="UP000094043"/>
    </source>
</evidence>
<keyword evidence="3" id="KW-1185">Reference proteome</keyword>
<protein>
    <submittedName>
        <fullName evidence="2">Uncharacterized protein</fullName>
    </submittedName>
</protein>
<keyword evidence="1" id="KW-1133">Transmembrane helix</keyword>
<keyword evidence="1" id="KW-0812">Transmembrane</keyword>
<feature type="transmembrane region" description="Helical" evidence="1">
    <location>
        <begin position="30"/>
        <end position="55"/>
    </location>
</feature>